<feature type="binding site" evidence="7">
    <location>
        <position position="299"/>
    </location>
    <ligand>
        <name>S-adenosyl-L-methionine</name>
        <dbReference type="ChEBI" id="CHEBI:59789"/>
    </ligand>
</feature>
<dbReference type="SMR" id="A0AA82WP03"/>
<dbReference type="InterPro" id="IPR036390">
    <property type="entry name" value="WH_DNA-bd_sf"/>
</dbReference>
<evidence type="ECO:0000259" key="5">
    <source>
        <dbReference type="Pfam" id="PF08100"/>
    </source>
</evidence>
<organism evidence="6">
    <name type="scientific">Apiospora montagnei NRRL 25634</name>
    <dbReference type="NCBI Taxonomy" id="1149870"/>
    <lineage>
        <taxon>Eukaryota</taxon>
        <taxon>Fungi</taxon>
        <taxon>Dikarya</taxon>
        <taxon>Ascomycota</taxon>
        <taxon>Pezizomycotina</taxon>
        <taxon>Sordariomycetes</taxon>
        <taxon>Xylariomycetidae</taxon>
        <taxon>Amphisphaeriales</taxon>
        <taxon>Apiosporaceae</taxon>
        <taxon>Apiospora</taxon>
        <taxon>Apiospora montagnei</taxon>
    </lineage>
</organism>
<feature type="binding site" evidence="7">
    <location>
        <position position="314"/>
    </location>
    <ligand>
        <name>S-adenosyl-L-methionine</name>
        <dbReference type="ChEBI" id="CHEBI:59789"/>
    </ligand>
</feature>
<dbReference type="Pfam" id="PF00891">
    <property type="entry name" value="Methyltransf_2"/>
    <property type="match status" value="1"/>
</dbReference>
<evidence type="ECO:0000256" key="2">
    <source>
        <dbReference type="ARBA" id="ARBA00022679"/>
    </source>
</evidence>
<feature type="domain" description="O-methyltransferase C-terminal" evidence="4">
    <location>
        <begin position="241"/>
        <end position="386"/>
    </location>
</feature>
<evidence type="ECO:0000259" key="4">
    <source>
        <dbReference type="Pfam" id="PF00891"/>
    </source>
</evidence>
<keyword evidence="7" id="KW-0002">3D-structure</keyword>
<name>A0AA82WP03_APIMO</name>
<sequence>MTSSPATASPAVADQLDSLAALLTSRAQAVRNGAAVPPQQHVQLVKGLKDAAGLVNEAREDLGDLMMSFVQVTALRLLIKWKVFEAIPLEGTISYADVAARVGIDVNLITRLSWVLVATGVLKQDGSDKIQHTARSRPYASRNPLSAMMIIGFDEYLPALLAMPGYFDTYGKKEPFGEKHTVKAFSEGNPELTVNQILASSPERLGNMTLAMAAMENMYPLSGVYDFSWVAAKAASDSNRPLIVDVGGAKGHTLQAICKDTPALPIERCVLEDLPRVIQVVKDTSDAGAQAPQLLGMDFNQEQPVKGAVVYLIRRCLHDYSDEQCVRILGHLAAAMAADSVLLIGETVLTNPPSRPTAMMDILLATIGGKERTIDAFGAVVGRAGLRIKGVCKQEGGDFSYIECVKANNNNNN</sequence>
<proteinExistence type="evidence at protein level"/>
<keyword evidence="1" id="KW-0489">Methyltransferase</keyword>
<evidence type="ECO:0000256" key="1">
    <source>
        <dbReference type="ARBA" id="ARBA00022603"/>
    </source>
</evidence>
<reference evidence="7" key="1">
    <citation type="submission" date="2022-06" db="PDB data bank">
        <title>Crystal Structure of Diels-Alderase ApiI in complex with SAM and product.</title>
        <authorList>
            <person name="Zhou J.H."/>
            <person name="Lu J.Y."/>
        </authorList>
    </citation>
    <scope>X-RAY CRYSTALLOGRAPHY (1.97 ANGSTROMS) IN COMPLEX WITH S-ADENOSYL-L-METHIONINE</scope>
</reference>
<dbReference type="GO" id="GO:0032259">
    <property type="term" value="P:methylation"/>
    <property type="evidence" value="ECO:0007669"/>
    <property type="project" value="UniProtKB-KW"/>
</dbReference>
<feature type="binding site" evidence="7">
    <location>
        <position position="298"/>
    </location>
    <ligand>
        <name>S-adenosyl-L-methionine</name>
        <dbReference type="ChEBI" id="CHEBI:59789"/>
    </ligand>
</feature>
<dbReference type="PROSITE" id="PS51683">
    <property type="entry name" value="SAM_OMT_II"/>
    <property type="match status" value="1"/>
</dbReference>
<evidence type="ECO:0007829" key="7">
    <source>
        <dbReference type="PDB" id="7Y3H"/>
    </source>
</evidence>
<evidence type="ECO:0000313" key="6">
    <source>
        <dbReference type="PDB" id="7Y3H"/>
    </source>
</evidence>
<dbReference type="SUPFAM" id="SSF53335">
    <property type="entry name" value="S-adenosyl-L-methionine-dependent methyltransferases"/>
    <property type="match status" value="1"/>
</dbReference>
<dbReference type="InterPro" id="IPR029063">
    <property type="entry name" value="SAM-dependent_MTases_sf"/>
</dbReference>
<dbReference type="InterPro" id="IPR012967">
    <property type="entry name" value="COMT_dimerisation"/>
</dbReference>
<dbReference type="Gene3D" id="1.10.10.10">
    <property type="entry name" value="Winged helix-like DNA-binding domain superfamily/Winged helix DNA-binding domain"/>
    <property type="match status" value="1"/>
</dbReference>
<keyword evidence="2" id="KW-0808">Transferase</keyword>
<protein>
    <submittedName>
        <fullName evidence="6">ApiI</fullName>
    </submittedName>
</protein>
<accession>A0AA82WP03</accession>
<feature type="binding site" evidence="7">
    <location>
        <position position="273"/>
    </location>
    <ligand>
        <name>S-adenosyl-L-methionine</name>
        <dbReference type="ChEBI" id="CHEBI:59789"/>
    </ligand>
</feature>
<dbReference type="GO" id="GO:0046983">
    <property type="term" value="F:protein dimerization activity"/>
    <property type="evidence" value="ECO:0007669"/>
    <property type="project" value="InterPro"/>
</dbReference>
<dbReference type="Gene3D" id="3.40.50.150">
    <property type="entry name" value="Vaccinia Virus protein VP39"/>
    <property type="match status" value="1"/>
</dbReference>
<keyword evidence="3 7" id="KW-0949">S-adenosyl-L-methionine</keyword>
<dbReference type="GO" id="GO:0008171">
    <property type="term" value="F:O-methyltransferase activity"/>
    <property type="evidence" value="ECO:0007669"/>
    <property type="project" value="InterPro"/>
</dbReference>
<dbReference type="InterPro" id="IPR036388">
    <property type="entry name" value="WH-like_DNA-bd_sf"/>
</dbReference>
<dbReference type="AlphaFoldDB" id="A0AA82WP03"/>
<evidence type="ECO:0000256" key="3">
    <source>
        <dbReference type="ARBA" id="ARBA00022691"/>
    </source>
</evidence>
<dbReference type="SUPFAM" id="SSF46785">
    <property type="entry name" value="Winged helix' DNA-binding domain"/>
    <property type="match status" value="1"/>
</dbReference>
<dbReference type="InterPro" id="IPR016461">
    <property type="entry name" value="COMT-like"/>
</dbReference>
<dbReference type="PDB" id="7Y3H">
    <property type="method" value="X-ray"/>
    <property type="resolution" value="1.97 A"/>
    <property type="chains" value="A=1-413"/>
</dbReference>
<feature type="domain" description="O-methyltransferase dimerisation" evidence="5">
    <location>
        <begin position="65"/>
        <end position="139"/>
    </location>
</feature>
<dbReference type="PANTHER" id="PTHR43712:SF16">
    <property type="entry name" value="O-METHYLTRANSFERASE ELCB"/>
    <property type="match status" value="1"/>
</dbReference>
<dbReference type="InterPro" id="IPR001077">
    <property type="entry name" value="COMT_C"/>
</dbReference>
<dbReference type="Pfam" id="PF08100">
    <property type="entry name" value="Dimerisation"/>
    <property type="match status" value="1"/>
</dbReference>
<dbReference type="PANTHER" id="PTHR43712">
    <property type="entry name" value="PUTATIVE (AFU_ORTHOLOGUE AFUA_4G14580)-RELATED"/>
    <property type="match status" value="1"/>
</dbReference>